<name>A0A9Q0GAS5_9ROSI</name>
<reference evidence="1" key="2">
    <citation type="journal article" date="2023" name="Plants (Basel)">
        <title>Annotation of the Turnera subulata (Passifloraceae) Draft Genome Reveals the S-Locus Evolved after the Divergence of Turneroideae from Passifloroideae in a Stepwise Manner.</title>
        <authorList>
            <person name="Henning P.M."/>
            <person name="Roalson E.H."/>
            <person name="Mir W."/>
            <person name="McCubbin A.G."/>
            <person name="Shore J.S."/>
        </authorList>
    </citation>
    <scope>NUCLEOTIDE SEQUENCE</scope>
    <source>
        <strain evidence="1">F60SS</strain>
    </source>
</reference>
<dbReference type="PANTHER" id="PTHR45786:SF74">
    <property type="entry name" value="ATP-DEPENDENT DNA HELICASE"/>
    <property type="match status" value="1"/>
</dbReference>
<reference evidence="1" key="1">
    <citation type="submission" date="2022-02" db="EMBL/GenBank/DDBJ databases">
        <authorList>
            <person name="Henning P.M."/>
            <person name="McCubbin A.G."/>
            <person name="Shore J.S."/>
        </authorList>
    </citation>
    <scope>NUCLEOTIDE SEQUENCE</scope>
    <source>
        <strain evidence="1">F60SS</strain>
        <tissue evidence="1">Leaves</tissue>
    </source>
</reference>
<sequence>MKNCQGKRLRNPQFALCCMSGKVQISYIREPPPLLKRLLIEQTQEATQFHENIRAYNSTFVFTSMGGIIDPEINNRRGPYVFRLNGQNHHLIRSMLPMQGQQPRFVQLYTMKSKIEIRLWGQAREKKRLDETLLDNLMSMLDEPNVLVQSFRVARERYTQDDVGEFRLRIVSSREKDGRQYNIPTSSEIPMLIVGDLDENAINRDITKGITTYNKIAPVASCLCNTLYCSQMVKMDIGSELSIREYYAFRIQIREEEGRTIVLAEKLKDQYISHMETRTQNCLEREQSSRPCIQAAHDTKFKTIKMQWQYVDGPVLYIIEFQQRGLPHTYILVFLQCNDKNPSPAKIDRIISAEIHDRQEDVLGYQAVQDCMIHGPCEVLNPRFPCMHDYCCTKHYPKKYYEETTVDEQGFPVYRRRRNNNTLIRNGIEIDNQFIVPYNRDLIVKYQ</sequence>
<dbReference type="Proteomes" id="UP001141552">
    <property type="component" value="Unassembled WGS sequence"/>
</dbReference>
<evidence type="ECO:0000313" key="1">
    <source>
        <dbReference type="EMBL" id="KAJ4846595.1"/>
    </source>
</evidence>
<keyword evidence="2" id="KW-1185">Reference proteome</keyword>
<evidence type="ECO:0000313" key="2">
    <source>
        <dbReference type="Proteomes" id="UP001141552"/>
    </source>
</evidence>
<gene>
    <name evidence="1" type="ORF">Tsubulata_040791</name>
</gene>
<evidence type="ECO:0008006" key="3">
    <source>
        <dbReference type="Google" id="ProtNLM"/>
    </source>
</evidence>
<organism evidence="1 2">
    <name type="scientific">Turnera subulata</name>
    <dbReference type="NCBI Taxonomy" id="218843"/>
    <lineage>
        <taxon>Eukaryota</taxon>
        <taxon>Viridiplantae</taxon>
        <taxon>Streptophyta</taxon>
        <taxon>Embryophyta</taxon>
        <taxon>Tracheophyta</taxon>
        <taxon>Spermatophyta</taxon>
        <taxon>Magnoliopsida</taxon>
        <taxon>eudicotyledons</taxon>
        <taxon>Gunneridae</taxon>
        <taxon>Pentapetalae</taxon>
        <taxon>rosids</taxon>
        <taxon>fabids</taxon>
        <taxon>Malpighiales</taxon>
        <taxon>Passifloraceae</taxon>
        <taxon>Turnera</taxon>
    </lineage>
</organism>
<dbReference type="OrthoDB" id="1900198at2759"/>
<dbReference type="EMBL" id="JAKUCV010001385">
    <property type="protein sequence ID" value="KAJ4846595.1"/>
    <property type="molecule type" value="Genomic_DNA"/>
</dbReference>
<proteinExistence type="predicted"/>
<dbReference type="PANTHER" id="PTHR45786">
    <property type="entry name" value="DNA BINDING PROTEIN-LIKE"/>
    <property type="match status" value="1"/>
</dbReference>
<accession>A0A9Q0GAS5</accession>
<feature type="non-terminal residue" evidence="1">
    <location>
        <position position="447"/>
    </location>
</feature>
<comment type="caution">
    <text evidence="1">The sequence shown here is derived from an EMBL/GenBank/DDBJ whole genome shotgun (WGS) entry which is preliminary data.</text>
</comment>
<dbReference type="AlphaFoldDB" id="A0A9Q0GAS5"/>
<protein>
    <recommendedName>
        <fullName evidence="3">Helitron helicase-like domain-containing protein</fullName>
    </recommendedName>
</protein>